<sequence>MASSDDMLISRMCFADIICIHGLVARFCPSRMIPFWKFWLSIFFVLS</sequence>
<reference evidence="1" key="2">
    <citation type="journal article" date="2015" name="Data Brief">
        <title>Shoot transcriptome of the giant reed, Arundo donax.</title>
        <authorList>
            <person name="Barrero R.A."/>
            <person name="Guerrero F.D."/>
            <person name="Moolhuijzen P."/>
            <person name="Goolsby J.A."/>
            <person name="Tidwell J."/>
            <person name="Bellgard S.E."/>
            <person name="Bellgard M.I."/>
        </authorList>
    </citation>
    <scope>NUCLEOTIDE SEQUENCE</scope>
    <source>
        <tissue evidence="1">Shoot tissue taken approximately 20 cm above the soil surface</tissue>
    </source>
</reference>
<accession>A0A0A8ZIU5</accession>
<proteinExistence type="predicted"/>
<name>A0A0A8ZIU5_ARUDO</name>
<dbReference type="EMBL" id="GBRH01261265">
    <property type="protein sequence ID" value="JAD36630.1"/>
    <property type="molecule type" value="Transcribed_RNA"/>
</dbReference>
<organism evidence="1">
    <name type="scientific">Arundo donax</name>
    <name type="common">Giant reed</name>
    <name type="synonym">Donax arundinaceus</name>
    <dbReference type="NCBI Taxonomy" id="35708"/>
    <lineage>
        <taxon>Eukaryota</taxon>
        <taxon>Viridiplantae</taxon>
        <taxon>Streptophyta</taxon>
        <taxon>Embryophyta</taxon>
        <taxon>Tracheophyta</taxon>
        <taxon>Spermatophyta</taxon>
        <taxon>Magnoliopsida</taxon>
        <taxon>Liliopsida</taxon>
        <taxon>Poales</taxon>
        <taxon>Poaceae</taxon>
        <taxon>PACMAD clade</taxon>
        <taxon>Arundinoideae</taxon>
        <taxon>Arundineae</taxon>
        <taxon>Arundo</taxon>
    </lineage>
</organism>
<dbReference type="AlphaFoldDB" id="A0A0A8ZIU5"/>
<evidence type="ECO:0000313" key="1">
    <source>
        <dbReference type="EMBL" id="JAD36630.1"/>
    </source>
</evidence>
<protein>
    <submittedName>
        <fullName evidence="1">Uncharacterized protein</fullName>
    </submittedName>
</protein>
<reference evidence="1" key="1">
    <citation type="submission" date="2014-09" db="EMBL/GenBank/DDBJ databases">
        <authorList>
            <person name="Magalhaes I.L.F."/>
            <person name="Oliveira U."/>
            <person name="Santos F.R."/>
            <person name="Vidigal T.H.D.A."/>
            <person name="Brescovit A.D."/>
            <person name="Santos A.J."/>
        </authorList>
    </citation>
    <scope>NUCLEOTIDE SEQUENCE</scope>
    <source>
        <tissue evidence="1">Shoot tissue taken approximately 20 cm above the soil surface</tissue>
    </source>
</reference>